<comment type="catalytic activity">
    <reaction evidence="10">
        <text>L-valine + 2-oxoglutarate = 3-methyl-2-oxobutanoate + L-glutamate</text>
        <dbReference type="Rhea" id="RHEA:24813"/>
        <dbReference type="ChEBI" id="CHEBI:11851"/>
        <dbReference type="ChEBI" id="CHEBI:16810"/>
        <dbReference type="ChEBI" id="CHEBI:29985"/>
        <dbReference type="ChEBI" id="CHEBI:57762"/>
        <dbReference type="EC" id="2.6.1.42"/>
    </reaction>
</comment>
<evidence type="ECO:0000256" key="6">
    <source>
        <dbReference type="ARBA" id="ARBA00013053"/>
    </source>
</evidence>
<dbReference type="EMBL" id="LAZR01001490">
    <property type="protein sequence ID" value="KKN43770.1"/>
    <property type="molecule type" value="Genomic_DNA"/>
</dbReference>
<comment type="pathway">
    <text evidence="4">Amino-acid biosynthesis; L-leucine biosynthesis; L-leucine from 3-methyl-2-oxobutanoate: step 4/4.</text>
</comment>
<protein>
    <recommendedName>
        <fullName evidence="6">branched-chain-amino-acid transaminase</fullName>
        <ecNumber evidence="6">2.6.1.42</ecNumber>
    </recommendedName>
</protein>
<accession>A0A0F9QI89</accession>
<comment type="similarity">
    <text evidence="5">Belongs to the class-IV pyridoxal-phosphate-dependent aminotransferase family.</text>
</comment>
<name>A0A0F9QI89_9ZZZZ</name>
<dbReference type="GO" id="GO:0009081">
    <property type="term" value="P:branched-chain amino acid metabolic process"/>
    <property type="evidence" value="ECO:0007669"/>
    <property type="project" value="InterPro"/>
</dbReference>
<dbReference type="InterPro" id="IPR001544">
    <property type="entry name" value="Aminotrans_IV"/>
</dbReference>
<dbReference type="Pfam" id="PF01063">
    <property type="entry name" value="Aminotran_4"/>
    <property type="match status" value="1"/>
</dbReference>
<dbReference type="NCBIfam" id="TIGR01122">
    <property type="entry name" value="ilvE_I"/>
    <property type="match status" value="1"/>
</dbReference>
<evidence type="ECO:0000256" key="2">
    <source>
        <dbReference type="ARBA" id="ARBA00004824"/>
    </source>
</evidence>
<dbReference type="InterPro" id="IPR043132">
    <property type="entry name" value="BCAT-like_C"/>
</dbReference>
<dbReference type="EC" id="2.6.1.42" evidence="6"/>
<reference evidence="13" key="1">
    <citation type="journal article" date="2015" name="Nature">
        <title>Complex archaea that bridge the gap between prokaryotes and eukaryotes.</title>
        <authorList>
            <person name="Spang A."/>
            <person name="Saw J.H."/>
            <person name="Jorgensen S.L."/>
            <person name="Zaremba-Niedzwiedzka K."/>
            <person name="Martijn J."/>
            <person name="Lind A.E."/>
            <person name="van Eijk R."/>
            <person name="Schleper C."/>
            <person name="Guy L."/>
            <person name="Ettema T.J."/>
        </authorList>
    </citation>
    <scope>NUCLEOTIDE SEQUENCE</scope>
</reference>
<dbReference type="NCBIfam" id="NF005146">
    <property type="entry name" value="PRK06606.1"/>
    <property type="match status" value="1"/>
</dbReference>
<evidence type="ECO:0000256" key="4">
    <source>
        <dbReference type="ARBA" id="ARBA00005072"/>
    </source>
</evidence>
<evidence type="ECO:0000256" key="7">
    <source>
        <dbReference type="ARBA" id="ARBA00022576"/>
    </source>
</evidence>
<dbReference type="InterPro" id="IPR036038">
    <property type="entry name" value="Aminotransferase-like"/>
</dbReference>
<dbReference type="InterPro" id="IPR043131">
    <property type="entry name" value="BCAT-like_N"/>
</dbReference>
<keyword evidence="7" id="KW-0032">Aminotransferase</keyword>
<evidence type="ECO:0000256" key="1">
    <source>
        <dbReference type="ARBA" id="ARBA00001933"/>
    </source>
</evidence>
<comment type="pathway">
    <text evidence="3">Amino-acid biosynthesis; L-valine biosynthesis; L-valine from pyruvate: step 4/4.</text>
</comment>
<evidence type="ECO:0000256" key="10">
    <source>
        <dbReference type="ARBA" id="ARBA00048212"/>
    </source>
</evidence>
<organism evidence="13">
    <name type="scientific">marine sediment metagenome</name>
    <dbReference type="NCBI Taxonomy" id="412755"/>
    <lineage>
        <taxon>unclassified sequences</taxon>
        <taxon>metagenomes</taxon>
        <taxon>ecological metagenomes</taxon>
    </lineage>
</organism>
<keyword evidence="9" id="KW-0663">Pyridoxal phosphate</keyword>
<evidence type="ECO:0000256" key="8">
    <source>
        <dbReference type="ARBA" id="ARBA00022679"/>
    </source>
</evidence>
<comment type="caution">
    <text evidence="13">The sequence shown here is derived from an EMBL/GenBank/DDBJ whole genome shotgun (WGS) entry which is preliminary data.</text>
</comment>
<dbReference type="GO" id="GO:0046394">
    <property type="term" value="P:carboxylic acid biosynthetic process"/>
    <property type="evidence" value="ECO:0007669"/>
    <property type="project" value="UniProtKB-ARBA"/>
</dbReference>
<proteinExistence type="inferred from homology"/>
<evidence type="ECO:0000256" key="11">
    <source>
        <dbReference type="ARBA" id="ARBA00048798"/>
    </source>
</evidence>
<dbReference type="FunFam" id="3.20.10.10:FF:000002">
    <property type="entry name" value="D-alanine aminotransferase"/>
    <property type="match status" value="1"/>
</dbReference>
<dbReference type="InterPro" id="IPR050571">
    <property type="entry name" value="Class-IV_PLP-Dep_Aminotrnsfr"/>
</dbReference>
<comment type="catalytic activity">
    <reaction evidence="11">
        <text>L-isoleucine + 2-oxoglutarate = (S)-3-methyl-2-oxopentanoate + L-glutamate</text>
        <dbReference type="Rhea" id="RHEA:24801"/>
        <dbReference type="ChEBI" id="CHEBI:16810"/>
        <dbReference type="ChEBI" id="CHEBI:29985"/>
        <dbReference type="ChEBI" id="CHEBI:35146"/>
        <dbReference type="ChEBI" id="CHEBI:58045"/>
        <dbReference type="EC" id="2.6.1.42"/>
    </reaction>
</comment>
<dbReference type="GO" id="GO:0004084">
    <property type="term" value="F:branched-chain-amino-acid transaminase activity"/>
    <property type="evidence" value="ECO:0007669"/>
    <property type="project" value="UniProtKB-EC"/>
</dbReference>
<dbReference type="PANTHER" id="PTHR42743:SF11">
    <property type="entry name" value="AMINODEOXYCHORISMATE LYASE"/>
    <property type="match status" value="1"/>
</dbReference>
<comment type="pathway">
    <text evidence="2">Amino-acid biosynthesis; L-isoleucine biosynthesis; L-isoleucine from 2-oxobutanoate: step 4/4.</text>
</comment>
<evidence type="ECO:0000256" key="12">
    <source>
        <dbReference type="ARBA" id="ARBA00049229"/>
    </source>
</evidence>
<comment type="catalytic activity">
    <reaction evidence="12">
        <text>L-leucine + 2-oxoglutarate = 4-methyl-2-oxopentanoate + L-glutamate</text>
        <dbReference type="Rhea" id="RHEA:18321"/>
        <dbReference type="ChEBI" id="CHEBI:16810"/>
        <dbReference type="ChEBI" id="CHEBI:17865"/>
        <dbReference type="ChEBI" id="CHEBI:29985"/>
        <dbReference type="ChEBI" id="CHEBI:57427"/>
        <dbReference type="EC" id="2.6.1.42"/>
    </reaction>
</comment>
<comment type="cofactor">
    <cofactor evidence="1">
        <name>pyridoxal 5'-phosphate</name>
        <dbReference type="ChEBI" id="CHEBI:597326"/>
    </cofactor>
</comment>
<dbReference type="AlphaFoldDB" id="A0A0F9QI89"/>
<evidence type="ECO:0000256" key="3">
    <source>
        <dbReference type="ARBA" id="ARBA00004931"/>
    </source>
</evidence>
<dbReference type="GO" id="GO:0008652">
    <property type="term" value="P:amino acid biosynthetic process"/>
    <property type="evidence" value="ECO:0007669"/>
    <property type="project" value="UniProtKB-ARBA"/>
</dbReference>
<evidence type="ECO:0000256" key="9">
    <source>
        <dbReference type="ARBA" id="ARBA00022898"/>
    </source>
</evidence>
<gene>
    <name evidence="13" type="ORF">LCGC14_0699900</name>
</gene>
<evidence type="ECO:0000313" key="13">
    <source>
        <dbReference type="EMBL" id="KKN43770.1"/>
    </source>
</evidence>
<dbReference type="SUPFAM" id="SSF56752">
    <property type="entry name" value="D-aminoacid aminotransferase-like PLP-dependent enzymes"/>
    <property type="match status" value="1"/>
</dbReference>
<evidence type="ECO:0000256" key="5">
    <source>
        <dbReference type="ARBA" id="ARBA00009320"/>
    </source>
</evidence>
<sequence length="321" mass="35751">MFNNTRFPRAKKFWYMGKLYDWNHPNIHVMSHALHYGTSVFEGIRAYKTSKGPAVFRLPEHVDRLFHSASTLSMEVPYSKEEITEVIKSIIKENKLESAYIRPLLFYSFGNLGLVPKFSPVELTIGAWDWGAYLGGKTEKGANVYISPWKRIHHSQLKMTAKLGGVYVQSAISGMEARSLGYDEAVFLNLEGNIAEGPGENIFIVKAGVLKTNDKTESVLEGITRASVLEIAKNLGLETHIGLMTKEDFLEADEVFFTGTAIEITPIIRAADGSNPQAEKKEYTIGSGKTGDITQKLAKTFNGAVRGNIKEYEKWLSYAGV</sequence>
<dbReference type="InterPro" id="IPR005785">
    <property type="entry name" value="B_amino_transI"/>
</dbReference>
<dbReference type="Gene3D" id="3.30.470.10">
    <property type="match status" value="1"/>
</dbReference>
<keyword evidence="8" id="KW-0808">Transferase</keyword>
<dbReference type="Gene3D" id="3.20.10.10">
    <property type="entry name" value="D-amino Acid Aminotransferase, subunit A, domain 2"/>
    <property type="match status" value="1"/>
</dbReference>
<dbReference type="PANTHER" id="PTHR42743">
    <property type="entry name" value="AMINO-ACID AMINOTRANSFERASE"/>
    <property type="match status" value="1"/>
</dbReference>